<organism evidence="9 10">
    <name type="scientific">Pararoseomonas baculiformis</name>
    <dbReference type="NCBI Taxonomy" id="2820812"/>
    <lineage>
        <taxon>Bacteria</taxon>
        <taxon>Pseudomonadati</taxon>
        <taxon>Pseudomonadota</taxon>
        <taxon>Alphaproteobacteria</taxon>
        <taxon>Acetobacterales</taxon>
        <taxon>Acetobacteraceae</taxon>
        <taxon>Pararoseomonas</taxon>
    </lineage>
</organism>
<comment type="caution">
    <text evidence="9">The sequence shown here is derived from an EMBL/GenBank/DDBJ whole genome shotgun (WGS) entry which is preliminary data.</text>
</comment>
<dbReference type="EMBL" id="JAGIZB010000002">
    <property type="protein sequence ID" value="MBP0443606.1"/>
    <property type="molecule type" value="Genomic_DNA"/>
</dbReference>
<evidence type="ECO:0000259" key="8">
    <source>
        <dbReference type="Pfam" id="PF04577"/>
    </source>
</evidence>
<keyword evidence="5" id="KW-1133">Transmembrane helix</keyword>
<evidence type="ECO:0000256" key="6">
    <source>
        <dbReference type="ARBA" id="ARBA00023136"/>
    </source>
</evidence>
<feature type="domain" description="Glycosyltransferase 61 catalytic" evidence="8">
    <location>
        <begin position="143"/>
        <end position="320"/>
    </location>
</feature>
<dbReference type="PANTHER" id="PTHR20961">
    <property type="entry name" value="GLYCOSYLTRANSFERASE"/>
    <property type="match status" value="1"/>
</dbReference>
<evidence type="ECO:0000313" key="10">
    <source>
        <dbReference type="Proteomes" id="UP000681594"/>
    </source>
</evidence>
<keyword evidence="2" id="KW-0328">Glycosyltransferase</keyword>
<dbReference type="Proteomes" id="UP000681594">
    <property type="component" value="Unassembled WGS sequence"/>
</dbReference>
<gene>
    <name evidence="9" type="ORF">J8J14_02340</name>
</gene>
<keyword evidence="4" id="KW-0812">Transmembrane</keyword>
<sequence>MPRMTLQEWLPARSHPKDVLVVMRSPQVLSIPKLGEADVARLRGQAGLPKQFATGSAPVGDLSVAVLHNCLVLGDRGIILTASGVVGECIGTRRVRFGEMPNSDDLALHLERARAELDSAPVVDLAEAAIGCMIDGDLNRANYYHFHAEFLAALVLLGRLQAEADLSVCPIVMQGLTGWRSEAARLAGIPADQHFALGKRMALVRRLYVPTMLLTRTRVIDPFFGETFGAIRSAVMAGRDTDQQTRPKILYVSRQDTTARPMSNEQDLIERLRERGVEIFLARGRDYADQVAAFAGRRLIVGAHGAGLTNMGFASAGSRILEIFPPARYQVLYYRMAGVLGHGYRCFPARGTEPAASDNESWELELDEFLAVFDEVAQEWRASTGVAA</sequence>
<keyword evidence="7" id="KW-0325">Glycoprotein</keyword>
<evidence type="ECO:0000256" key="3">
    <source>
        <dbReference type="ARBA" id="ARBA00022679"/>
    </source>
</evidence>
<keyword evidence="3" id="KW-0808">Transferase</keyword>
<evidence type="ECO:0000256" key="5">
    <source>
        <dbReference type="ARBA" id="ARBA00022989"/>
    </source>
</evidence>
<evidence type="ECO:0000256" key="7">
    <source>
        <dbReference type="ARBA" id="ARBA00023180"/>
    </source>
</evidence>
<dbReference type="InterPro" id="IPR049625">
    <property type="entry name" value="Glyco_transf_61_cat"/>
</dbReference>
<dbReference type="InterPro" id="IPR007657">
    <property type="entry name" value="Glycosyltransferase_61"/>
</dbReference>
<evidence type="ECO:0000256" key="1">
    <source>
        <dbReference type="ARBA" id="ARBA00004167"/>
    </source>
</evidence>
<keyword evidence="6" id="KW-0472">Membrane</keyword>
<evidence type="ECO:0000256" key="4">
    <source>
        <dbReference type="ARBA" id="ARBA00022692"/>
    </source>
</evidence>
<proteinExistence type="predicted"/>
<reference evidence="9 10" key="1">
    <citation type="submission" date="2021-03" db="EMBL/GenBank/DDBJ databases">
        <authorList>
            <person name="So Y."/>
        </authorList>
    </citation>
    <scope>NUCLEOTIDE SEQUENCE [LARGE SCALE GENOMIC DNA]</scope>
    <source>
        <strain evidence="9 10">SSH11</strain>
    </source>
</reference>
<keyword evidence="10" id="KW-1185">Reference proteome</keyword>
<evidence type="ECO:0000313" key="9">
    <source>
        <dbReference type="EMBL" id="MBP0443606.1"/>
    </source>
</evidence>
<dbReference type="Pfam" id="PF04577">
    <property type="entry name" value="Glyco_transf_61"/>
    <property type="match status" value="1"/>
</dbReference>
<evidence type="ECO:0000256" key="2">
    <source>
        <dbReference type="ARBA" id="ARBA00022676"/>
    </source>
</evidence>
<dbReference type="PANTHER" id="PTHR20961:SF38">
    <property type="entry name" value="PROTEIN O-LINKED-MANNOSE BETA-1,4-N-ACETYLGLUCOSAMINYLTRANSFERASE 2"/>
    <property type="match status" value="1"/>
</dbReference>
<comment type="subcellular location">
    <subcellularLocation>
        <location evidence="1">Membrane</location>
        <topology evidence="1">Single-pass membrane protein</topology>
    </subcellularLocation>
</comment>
<accession>A0ABS4A9Q0</accession>
<name>A0ABS4A9Q0_9PROT</name>
<protein>
    <submittedName>
        <fullName evidence="9">Glycosyltransferase family 61 protein</fullName>
    </submittedName>
</protein>